<sequence>MAFYWHSGDNLAFVGAIQADMAHRPIKYLLLLHVLLLIGPSDLKNLHSVMIDFRLASWSTRGGWKDNAFVLRMKHYCTAFKTFAPDAWAKVNMATKGSTENNCSEPAVK</sequence>
<organism evidence="1 2">
    <name type="scientific">Frankliniella occidentalis</name>
    <name type="common">Western flower thrips</name>
    <name type="synonym">Euthrips occidentalis</name>
    <dbReference type="NCBI Taxonomy" id="133901"/>
    <lineage>
        <taxon>Eukaryota</taxon>
        <taxon>Metazoa</taxon>
        <taxon>Ecdysozoa</taxon>
        <taxon>Arthropoda</taxon>
        <taxon>Hexapoda</taxon>
        <taxon>Insecta</taxon>
        <taxon>Pterygota</taxon>
        <taxon>Neoptera</taxon>
        <taxon>Paraneoptera</taxon>
        <taxon>Thysanoptera</taxon>
        <taxon>Terebrantia</taxon>
        <taxon>Thripoidea</taxon>
        <taxon>Thripidae</taxon>
        <taxon>Frankliniella</taxon>
    </lineage>
</organism>
<proteinExistence type="predicted"/>
<dbReference type="AlphaFoldDB" id="A0A9C6WPH9"/>
<dbReference type="KEGG" id="foc:113211073"/>
<keyword evidence="1" id="KW-1185">Reference proteome</keyword>
<dbReference type="Proteomes" id="UP000504606">
    <property type="component" value="Unplaced"/>
</dbReference>
<dbReference type="GeneID" id="113211073"/>
<gene>
    <name evidence="2" type="primary">LOC113211073</name>
</gene>
<reference evidence="2" key="1">
    <citation type="submission" date="2025-08" db="UniProtKB">
        <authorList>
            <consortium name="RefSeq"/>
        </authorList>
    </citation>
    <scope>IDENTIFICATION</scope>
    <source>
        <tissue evidence="2">Whole organism</tissue>
    </source>
</reference>
<name>A0A9C6WPH9_FRAOC</name>
<dbReference type="RefSeq" id="XP_052123572.1">
    <property type="nucleotide sequence ID" value="XM_052267612.1"/>
</dbReference>
<accession>A0A9C6WPH9</accession>
<protein>
    <submittedName>
        <fullName evidence="2">Uncharacterized protein LOC113211073 isoform X1</fullName>
    </submittedName>
</protein>
<evidence type="ECO:0000313" key="2">
    <source>
        <dbReference type="RefSeq" id="XP_052123572.1"/>
    </source>
</evidence>
<evidence type="ECO:0000313" key="1">
    <source>
        <dbReference type="Proteomes" id="UP000504606"/>
    </source>
</evidence>